<evidence type="ECO:0000313" key="2">
    <source>
        <dbReference type="Proteomes" id="UP000186268"/>
    </source>
</evidence>
<gene>
    <name evidence="1" type="ORF">Xedl_02879</name>
</gene>
<organism evidence="1 2">
    <name type="scientific">Xenorhabdus eapokensis</name>
    <dbReference type="NCBI Taxonomy" id="1873482"/>
    <lineage>
        <taxon>Bacteria</taxon>
        <taxon>Pseudomonadati</taxon>
        <taxon>Pseudomonadota</taxon>
        <taxon>Gammaproteobacteria</taxon>
        <taxon>Enterobacterales</taxon>
        <taxon>Morganellaceae</taxon>
        <taxon>Xenorhabdus</taxon>
    </lineage>
</organism>
<sequence>MIDNHCAYLCPKSYKFLFCAQPRNIKIFFLERISVIAESLDDAKRIIAPHYIAYYAGHIPIWHDV</sequence>
<keyword evidence="2" id="KW-1185">Reference proteome</keyword>
<proteinExistence type="predicted"/>
<comment type="caution">
    <text evidence="1">The sequence shown here is derived from an EMBL/GenBank/DDBJ whole genome shotgun (WGS) entry which is preliminary data.</text>
</comment>
<dbReference type="RefSeq" id="WP_074024504.1">
    <property type="nucleotide sequence ID" value="NZ_CAWNAG010000129.1"/>
</dbReference>
<dbReference type="OrthoDB" id="6631751at2"/>
<name>A0A1Q5TN09_9GAMM</name>
<reference evidence="1 2" key="1">
    <citation type="submission" date="2016-09" db="EMBL/GenBank/DDBJ databases">
        <title>Xenorhabdus thuongxuanensis sp. nov. and Xenorhabdus eapokensis sp. nov., isolated from Steinernema species.</title>
        <authorList>
            <person name="Kaempfer P."/>
            <person name="Tobias N.J."/>
            <person name="Phan Ke L."/>
            <person name="Bode H.B."/>
            <person name="Glaeser S.P."/>
        </authorList>
    </citation>
    <scope>NUCLEOTIDE SEQUENCE [LARGE SCALE GENOMIC DNA]</scope>
    <source>
        <strain evidence="1 2">DL20</strain>
    </source>
</reference>
<evidence type="ECO:0000313" key="1">
    <source>
        <dbReference type="EMBL" id="OKP01605.1"/>
    </source>
</evidence>
<accession>A0A1Q5TN09</accession>
<dbReference type="Proteomes" id="UP000186268">
    <property type="component" value="Unassembled WGS sequence"/>
</dbReference>
<protein>
    <submittedName>
        <fullName evidence="1">Uncharacterized protein</fullName>
    </submittedName>
</protein>
<dbReference type="AlphaFoldDB" id="A0A1Q5TN09"/>
<dbReference type="EMBL" id="MKGQ01000023">
    <property type="protein sequence ID" value="OKP01605.1"/>
    <property type="molecule type" value="Genomic_DNA"/>
</dbReference>